<evidence type="ECO:0000256" key="4">
    <source>
        <dbReference type="ARBA" id="ARBA00047761"/>
    </source>
</evidence>
<evidence type="ECO:0000256" key="1">
    <source>
        <dbReference type="ARBA" id="ARBA00004123"/>
    </source>
</evidence>
<dbReference type="NCBIfam" id="TIGR02250">
    <property type="entry name" value="FCP1_euk"/>
    <property type="match status" value="1"/>
</dbReference>
<dbReference type="GO" id="GO:0005634">
    <property type="term" value="C:nucleus"/>
    <property type="evidence" value="ECO:0007669"/>
    <property type="project" value="UniProtKB-SubCell"/>
</dbReference>
<dbReference type="InterPro" id="IPR023214">
    <property type="entry name" value="HAD_sf"/>
</dbReference>
<reference evidence="8 9" key="1">
    <citation type="submission" date="2020-02" db="EMBL/GenBank/DDBJ databases">
        <authorList>
            <person name="Ma Q."/>
            <person name="Huang Y."/>
            <person name="Song X."/>
            <person name="Pei D."/>
        </authorList>
    </citation>
    <scope>NUCLEOTIDE SEQUENCE [LARGE SCALE GENOMIC DNA]</scope>
    <source>
        <strain evidence="8">Sxm20200214</strain>
        <tissue evidence="8">Leaf</tissue>
    </source>
</reference>
<proteinExistence type="predicted"/>
<organism evidence="8 9">
    <name type="scientific">Brassica carinata</name>
    <name type="common">Ethiopian mustard</name>
    <name type="synonym">Abyssinian cabbage</name>
    <dbReference type="NCBI Taxonomy" id="52824"/>
    <lineage>
        <taxon>Eukaryota</taxon>
        <taxon>Viridiplantae</taxon>
        <taxon>Streptophyta</taxon>
        <taxon>Embryophyta</taxon>
        <taxon>Tracheophyta</taxon>
        <taxon>Spermatophyta</taxon>
        <taxon>Magnoliopsida</taxon>
        <taxon>eudicotyledons</taxon>
        <taxon>Gunneridae</taxon>
        <taxon>Pentapetalae</taxon>
        <taxon>rosids</taxon>
        <taxon>malvids</taxon>
        <taxon>Brassicales</taxon>
        <taxon>Brassicaceae</taxon>
        <taxon>Brassiceae</taxon>
        <taxon>Brassica</taxon>
    </lineage>
</organism>
<dbReference type="InterPro" id="IPR036412">
    <property type="entry name" value="HAD-like_sf"/>
</dbReference>
<dbReference type="PANTHER" id="PTHR23081:SF26">
    <property type="entry name" value="RNA POLYMERASE II C-TERMINAL DOMAIN PHOSPHATASE-LIKE"/>
    <property type="match status" value="1"/>
</dbReference>
<keyword evidence="2 6" id="KW-0378">Hydrolase</keyword>
<keyword evidence="3 6" id="KW-0539">Nucleus</keyword>
<dbReference type="Proteomes" id="UP000886595">
    <property type="component" value="Unassembled WGS sequence"/>
</dbReference>
<name>A0A8X7VQM3_BRACI</name>
<comment type="catalytic activity">
    <reaction evidence="5 6">
        <text>O-phospho-L-threonyl-[protein] + H2O = L-threonyl-[protein] + phosphate</text>
        <dbReference type="Rhea" id="RHEA:47004"/>
        <dbReference type="Rhea" id="RHEA-COMP:11060"/>
        <dbReference type="Rhea" id="RHEA-COMP:11605"/>
        <dbReference type="ChEBI" id="CHEBI:15377"/>
        <dbReference type="ChEBI" id="CHEBI:30013"/>
        <dbReference type="ChEBI" id="CHEBI:43474"/>
        <dbReference type="ChEBI" id="CHEBI:61977"/>
        <dbReference type="EC" id="3.1.3.16"/>
    </reaction>
</comment>
<evidence type="ECO:0000256" key="3">
    <source>
        <dbReference type="ARBA" id="ARBA00023242"/>
    </source>
</evidence>
<dbReference type="OrthoDB" id="10249888at2759"/>
<evidence type="ECO:0000256" key="2">
    <source>
        <dbReference type="ARBA" id="ARBA00022801"/>
    </source>
</evidence>
<dbReference type="InterPro" id="IPR004274">
    <property type="entry name" value="FCP1_dom"/>
</dbReference>
<comment type="catalytic activity">
    <reaction evidence="4 6">
        <text>O-phospho-L-seryl-[protein] + H2O = L-seryl-[protein] + phosphate</text>
        <dbReference type="Rhea" id="RHEA:20629"/>
        <dbReference type="Rhea" id="RHEA-COMP:9863"/>
        <dbReference type="Rhea" id="RHEA-COMP:11604"/>
        <dbReference type="ChEBI" id="CHEBI:15377"/>
        <dbReference type="ChEBI" id="CHEBI:29999"/>
        <dbReference type="ChEBI" id="CHEBI:43474"/>
        <dbReference type="ChEBI" id="CHEBI:83421"/>
        <dbReference type="EC" id="3.1.3.16"/>
    </reaction>
</comment>
<dbReference type="CDD" id="cd07521">
    <property type="entry name" value="HAD_FCP1-like"/>
    <property type="match status" value="1"/>
</dbReference>
<evidence type="ECO:0000256" key="5">
    <source>
        <dbReference type="ARBA" id="ARBA00048336"/>
    </source>
</evidence>
<accession>A0A8X7VQM3</accession>
<dbReference type="PANTHER" id="PTHR23081">
    <property type="entry name" value="RNA POLYMERASE II CTD PHOSPHATASE"/>
    <property type="match status" value="1"/>
</dbReference>
<dbReference type="SUPFAM" id="SSF56784">
    <property type="entry name" value="HAD-like"/>
    <property type="match status" value="1"/>
</dbReference>
<dbReference type="PROSITE" id="PS50969">
    <property type="entry name" value="FCP1"/>
    <property type="match status" value="1"/>
</dbReference>
<sequence>MSVLETVINNSFSPYTNTCFHAASLHGICVACNSMVDEHYLYRRPFDHLSPGLQLTHDAVALTKRLATNSSSLGEQKLHLVLDLDHTLLHTTEVSRLTEAEKYLIGEARIRDDLWKLKSSDFLVKLRPFVRDFLREASKMFTMHVYTMGTRSYAESILKLIDPDRFYFGHRVITRDESPCTKTLDFVFADDRGVMIVDDTRDVWPDHQRNLIEISEYNYFRKKSSQHSKPYSEEKTDESENDSGLVKVFRLLKEVHCRFFRVREELESKDVRLLLQEIEESNRV</sequence>
<keyword evidence="9" id="KW-1185">Reference proteome</keyword>
<evidence type="ECO:0000313" key="8">
    <source>
        <dbReference type="EMBL" id="KAG2315929.1"/>
    </source>
</evidence>
<dbReference type="InterPro" id="IPR039189">
    <property type="entry name" value="Fcp1"/>
</dbReference>
<protein>
    <recommendedName>
        <fullName evidence="6">RNA polymerase II C-terminal domain phosphatase-like</fullName>
        <ecNumber evidence="6">3.1.3.16</ecNumber>
    </recommendedName>
</protein>
<dbReference type="AlphaFoldDB" id="A0A8X7VQM3"/>
<evidence type="ECO:0000256" key="6">
    <source>
        <dbReference type="RuleBase" id="RU366066"/>
    </source>
</evidence>
<feature type="domain" description="FCP1 homology" evidence="7">
    <location>
        <begin position="73"/>
        <end position="240"/>
    </location>
</feature>
<dbReference type="GO" id="GO:0008420">
    <property type="term" value="F:RNA polymerase II CTD heptapeptide repeat phosphatase activity"/>
    <property type="evidence" value="ECO:0007669"/>
    <property type="project" value="UniProtKB-UniRule"/>
</dbReference>
<dbReference type="SMART" id="SM00577">
    <property type="entry name" value="CPDc"/>
    <property type="match status" value="1"/>
</dbReference>
<comment type="caution">
    <text evidence="8">The sequence shown here is derived from an EMBL/GenBank/DDBJ whole genome shotgun (WGS) entry which is preliminary data.</text>
</comment>
<comment type="function">
    <text evidence="6">This promotes the activity of RNA polymerase II.</text>
</comment>
<dbReference type="EMBL" id="JAAMPC010000004">
    <property type="protein sequence ID" value="KAG2315929.1"/>
    <property type="molecule type" value="Genomic_DNA"/>
</dbReference>
<dbReference type="InterPro" id="IPR011947">
    <property type="entry name" value="FCP1_euk"/>
</dbReference>
<evidence type="ECO:0000259" key="7">
    <source>
        <dbReference type="PROSITE" id="PS50969"/>
    </source>
</evidence>
<dbReference type="EC" id="3.1.3.16" evidence="6"/>
<comment type="subcellular location">
    <subcellularLocation>
        <location evidence="1 6">Nucleus</location>
    </subcellularLocation>
</comment>
<dbReference type="Gene3D" id="3.40.50.1000">
    <property type="entry name" value="HAD superfamily/HAD-like"/>
    <property type="match status" value="1"/>
</dbReference>
<gene>
    <name evidence="8" type="ORF">Bca52824_019051</name>
</gene>
<evidence type="ECO:0000313" key="9">
    <source>
        <dbReference type="Proteomes" id="UP000886595"/>
    </source>
</evidence>
<dbReference type="Pfam" id="PF03031">
    <property type="entry name" value="NIF"/>
    <property type="match status" value="1"/>
</dbReference>